<dbReference type="SUPFAM" id="SSF54637">
    <property type="entry name" value="Thioesterase/thiol ester dehydrase-isomerase"/>
    <property type="match status" value="1"/>
</dbReference>
<dbReference type="InterPro" id="IPR050965">
    <property type="entry name" value="UPF0336/Enoyl-CoA_hydratase"/>
</dbReference>
<dbReference type="AlphaFoldDB" id="A0A1F6ERZ0"/>
<organism evidence="2 3">
    <name type="scientific">Candidatus Kaiserbacteria bacterium RIFCSPLOWO2_01_FULL_55_19</name>
    <dbReference type="NCBI Taxonomy" id="1798516"/>
    <lineage>
        <taxon>Bacteria</taxon>
        <taxon>Candidatus Kaiseribacteriota</taxon>
    </lineage>
</organism>
<accession>A0A1F6ERZ0</accession>
<sequence>MSHLFHDETKPVREFLSLKVGDAAERTIAITKWRIFFFALVSGDWNRLHFDSRFAAQTRFGSPIGHGLILGGVVSALLGTELPGRGTYYISQAWKFRGPTKIGDDAVVRVTITSIDSEKRRAVLLTEARVEGVLVASGEAVVGLDEFPYEK</sequence>
<comment type="caution">
    <text evidence="2">The sequence shown here is derived from an EMBL/GenBank/DDBJ whole genome shotgun (WGS) entry which is preliminary data.</text>
</comment>
<reference evidence="2 3" key="1">
    <citation type="journal article" date="2016" name="Nat. Commun.">
        <title>Thousands of microbial genomes shed light on interconnected biogeochemical processes in an aquifer system.</title>
        <authorList>
            <person name="Anantharaman K."/>
            <person name="Brown C.T."/>
            <person name="Hug L.A."/>
            <person name="Sharon I."/>
            <person name="Castelle C.J."/>
            <person name="Probst A.J."/>
            <person name="Thomas B.C."/>
            <person name="Singh A."/>
            <person name="Wilkins M.J."/>
            <person name="Karaoz U."/>
            <person name="Brodie E.L."/>
            <person name="Williams K.H."/>
            <person name="Hubbard S.S."/>
            <person name="Banfield J.F."/>
        </authorList>
    </citation>
    <scope>NUCLEOTIDE SEQUENCE [LARGE SCALE GENOMIC DNA]</scope>
</reference>
<dbReference type="PANTHER" id="PTHR43437:SF3">
    <property type="entry name" value="HYDROXYACYL-THIOESTER DEHYDRATASE TYPE 2, MITOCHONDRIAL"/>
    <property type="match status" value="1"/>
</dbReference>
<dbReference type="STRING" id="1798516.A2950_00040"/>
<dbReference type="Pfam" id="PF01575">
    <property type="entry name" value="MaoC_dehydratas"/>
    <property type="match status" value="1"/>
</dbReference>
<dbReference type="InterPro" id="IPR029069">
    <property type="entry name" value="HotDog_dom_sf"/>
</dbReference>
<evidence type="ECO:0000259" key="1">
    <source>
        <dbReference type="Pfam" id="PF01575"/>
    </source>
</evidence>
<dbReference type="PANTHER" id="PTHR43437">
    <property type="entry name" value="HYDROXYACYL-THIOESTER DEHYDRATASE TYPE 2, MITOCHONDRIAL-RELATED"/>
    <property type="match status" value="1"/>
</dbReference>
<evidence type="ECO:0000313" key="2">
    <source>
        <dbReference type="EMBL" id="OGG76390.1"/>
    </source>
</evidence>
<dbReference type="GO" id="GO:0006633">
    <property type="term" value="P:fatty acid biosynthetic process"/>
    <property type="evidence" value="ECO:0007669"/>
    <property type="project" value="TreeGrafter"/>
</dbReference>
<dbReference type="Gene3D" id="3.10.129.10">
    <property type="entry name" value="Hotdog Thioesterase"/>
    <property type="match status" value="1"/>
</dbReference>
<evidence type="ECO:0000313" key="3">
    <source>
        <dbReference type="Proteomes" id="UP000176714"/>
    </source>
</evidence>
<dbReference type="EMBL" id="MFMD01000025">
    <property type="protein sequence ID" value="OGG76390.1"/>
    <property type="molecule type" value="Genomic_DNA"/>
</dbReference>
<protein>
    <recommendedName>
        <fullName evidence="1">MaoC-like domain-containing protein</fullName>
    </recommendedName>
</protein>
<proteinExistence type="predicted"/>
<dbReference type="GO" id="GO:0019171">
    <property type="term" value="F:(3R)-hydroxyacyl-[acyl-carrier-protein] dehydratase activity"/>
    <property type="evidence" value="ECO:0007669"/>
    <property type="project" value="TreeGrafter"/>
</dbReference>
<dbReference type="Proteomes" id="UP000176714">
    <property type="component" value="Unassembled WGS sequence"/>
</dbReference>
<gene>
    <name evidence="2" type="ORF">A2950_00040</name>
</gene>
<name>A0A1F6ERZ0_9BACT</name>
<dbReference type="InterPro" id="IPR002539">
    <property type="entry name" value="MaoC-like_dom"/>
</dbReference>
<feature type="domain" description="MaoC-like" evidence="1">
    <location>
        <begin position="24"/>
        <end position="121"/>
    </location>
</feature>
<dbReference type="CDD" id="cd03449">
    <property type="entry name" value="R_hydratase"/>
    <property type="match status" value="1"/>
</dbReference>